<dbReference type="AlphaFoldDB" id="A0A553V2E7"/>
<name>A0A553V2E7_9HELI</name>
<dbReference type="InterPro" id="IPR044946">
    <property type="entry name" value="Restrct_endonuc_typeI_TRD_sf"/>
</dbReference>
<dbReference type="Gene3D" id="3.90.220.20">
    <property type="entry name" value="DNA methylase specificity domains"/>
    <property type="match status" value="1"/>
</dbReference>
<evidence type="ECO:0000256" key="3">
    <source>
        <dbReference type="ARBA" id="ARBA00023125"/>
    </source>
</evidence>
<evidence type="ECO:0000256" key="1">
    <source>
        <dbReference type="ARBA" id="ARBA00010923"/>
    </source>
</evidence>
<dbReference type="SUPFAM" id="SSF116734">
    <property type="entry name" value="DNA methylase specificity domain"/>
    <property type="match status" value="1"/>
</dbReference>
<dbReference type="EMBL" id="VKGC01000002">
    <property type="protein sequence ID" value="TSA86600.1"/>
    <property type="molecule type" value="Genomic_DNA"/>
</dbReference>
<keyword evidence="6" id="KW-1185">Reference proteome</keyword>
<dbReference type="RefSeq" id="WP_143928344.1">
    <property type="nucleotide sequence ID" value="NZ_VKGC01000002.1"/>
</dbReference>
<evidence type="ECO:0000259" key="4">
    <source>
        <dbReference type="Pfam" id="PF01420"/>
    </source>
</evidence>
<dbReference type="Proteomes" id="UP000319322">
    <property type="component" value="Unassembled WGS sequence"/>
</dbReference>
<gene>
    <name evidence="5" type="ORF">FNE76_01330</name>
</gene>
<dbReference type="Pfam" id="PF01420">
    <property type="entry name" value="Methylase_S"/>
    <property type="match status" value="1"/>
</dbReference>
<sequence>MGVGFVSSRLRRSRFSRILRALSTPPPPRGGGGGGRSLESLQWQEFSFDEVFIYERGRRYKRGDHTSGEIAYISSSALNNGVDGFVSPPSYMKIHQNKITLANSGSVGSCFYHPYPFVASDHCMVVWLKERELNRHLALFCTTILRHSVQHKYGFNREINRERLLEEKFSLPVHANGTIAYDLMENFIKALEKQQIERVMALWDRKLGAYEGVGRGL</sequence>
<comment type="caution">
    <text evidence="5">The sequence shown here is derived from an EMBL/GenBank/DDBJ whole genome shotgun (WGS) entry which is preliminary data.</text>
</comment>
<organism evidence="5 6">
    <name type="scientific">Helicobacter mehlei</name>
    <dbReference type="NCBI Taxonomy" id="2316080"/>
    <lineage>
        <taxon>Bacteria</taxon>
        <taxon>Pseudomonadati</taxon>
        <taxon>Campylobacterota</taxon>
        <taxon>Epsilonproteobacteria</taxon>
        <taxon>Campylobacterales</taxon>
        <taxon>Helicobacteraceae</taxon>
        <taxon>Helicobacter</taxon>
    </lineage>
</organism>
<dbReference type="GO" id="GO:0009307">
    <property type="term" value="P:DNA restriction-modification system"/>
    <property type="evidence" value="ECO:0007669"/>
    <property type="project" value="UniProtKB-KW"/>
</dbReference>
<keyword evidence="2" id="KW-0680">Restriction system</keyword>
<reference evidence="6" key="1">
    <citation type="submission" date="2019-07" db="EMBL/GenBank/DDBJ databases">
        <title>Helicobacter labacensis sp. nov., Helicobacter mehlei sp. nov. and Helicobacter vulpis sp. nov., isolated from gastric mucosa of red fox (Vulpis vulpis).</title>
        <authorList>
            <person name="Papic B."/>
        </authorList>
    </citation>
    <scope>NUCLEOTIDE SEQUENCE [LARGE SCALE GENOMIC DNA]</scope>
    <source>
        <strain evidence="6">L8b</strain>
    </source>
</reference>
<accession>A0A553V2E7</accession>
<evidence type="ECO:0000313" key="6">
    <source>
        <dbReference type="Proteomes" id="UP000319322"/>
    </source>
</evidence>
<comment type="similarity">
    <text evidence="1">Belongs to the type-I restriction system S methylase family.</text>
</comment>
<evidence type="ECO:0000256" key="2">
    <source>
        <dbReference type="ARBA" id="ARBA00022747"/>
    </source>
</evidence>
<evidence type="ECO:0000313" key="5">
    <source>
        <dbReference type="EMBL" id="TSA86600.1"/>
    </source>
</evidence>
<keyword evidence="3" id="KW-0238">DNA-binding</keyword>
<protein>
    <recommendedName>
        <fullName evidence="4">Type I restriction modification DNA specificity domain-containing protein</fullName>
    </recommendedName>
</protein>
<feature type="domain" description="Type I restriction modification DNA specificity" evidence="4">
    <location>
        <begin position="42"/>
        <end position="199"/>
    </location>
</feature>
<dbReference type="GO" id="GO:0003677">
    <property type="term" value="F:DNA binding"/>
    <property type="evidence" value="ECO:0007669"/>
    <property type="project" value="UniProtKB-KW"/>
</dbReference>
<dbReference type="InterPro" id="IPR000055">
    <property type="entry name" value="Restrct_endonuc_typeI_TRD"/>
</dbReference>
<proteinExistence type="inferred from homology"/>
<reference evidence="5 6" key="2">
    <citation type="submission" date="2019-07" db="EMBL/GenBank/DDBJ databases">
        <title>Helicobacter labacensis sp. nov., Helicobacter mehlei sp. nov. and Helicobacter vulpis sp. nov., isolated from gastric mucosa of red fox (Vulpis vulpis).</title>
        <authorList>
            <person name="Kusar D."/>
            <person name="Gruntar I."/>
            <person name="Pate M."/>
            <person name="Zajc U."/>
            <person name="Ocepek M."/>
        </authorList>
    </citation>
    <scope>NUCLEOTIDE SEQUENCE [LARGE SCALE GENOMIC DNA]</scope>
    <source>
        <strain evidence="5 6">L8b</strain>
    </source>
</reference>